<organism evidence="1 2">
    <name type="scientific">Pisolithus microcarpus 441</name>
    <dbReference type="NCBI Taxonomy" id="765257"/>
    <lineage>
        <taxon>Eukaryota</taxon>
        <taxon>Fungi</taxon>
        <taxon>Dikarya</taxon>
        <taxon>Basidiomycota</taxon>
        <taxon>Agaricomycotina</taxon>
        <taxon>Agaricomycetes</taxon>
        <taxon>Agaricomycetidae</taxon>
        <taxon>Boletales</taxon>
        <taxon>Sclerodermatineae</taxon>
        <taxon>Pisolithaceae</taxon>
        <taxon>Pisolithus</taxon>
    </lineage>
</organism>
<dbReference type="AlphaFoldDB" id="A0A0C9ZQ83"/>
<proteinExistence type="predicted"/>
<protein>
    <submittedName>
        <fullName evidence="1">Uncharacterized protein</fullName>
    </submittedName>
</protein>
<dbReference type="HOGENOM" id="CLU_2134535_0_0_1"/>
<reference evidence="1 2" key="1">
    <citation type="submission" date="2014-04" db="EMBL/GenBank/DDBJ databases">
        <authorList>
            <consortium name="DOE Joint Genome Institute"/>
            <person name="Kuo A."/>
            <person name="Kohler A."/>
            <person name="Costa M.D."/>
            <person name="Nagy L.G."/>
            <person name="Floudas D."/>
            <person name="Copeland A."/>
            <person name="Barry K.W."/>
            <person name="Cichocki N."/>
            <person name="Veneault-Fourrey C."/>
            <person name="LaButti K."/>
            <person name="Lindquist E.A."/>
            <person name="Lipzen A."/>
            <person name="Lundell T."/>
            <person name="Morin E."/>
            <person name="Murat C."/>
            <person name="Sun H."/>
            <person name="Tunlid A."/>
            <person name="Henrissat B."/>
            <person name="Grigoriev I.V."/>
            <person name="Hibbett D.S."/>
            <person name="Martin F."/>
            <person name="Nordberg H.P."/>
            <person name="Cantor M.N."/>
            <person name="Hua S.X."/>
        </authorList>
    </citation>
    <scope>NUCLEOTIDE SEQUENCE [LARGE SCALE GENOMIC DNA]</scope>
    <source>
        <strain evidence="1 2">441</strain>
    </source>
</reference>
<gene>
    <name evidence="1" type="ORF">PISMIDRAFT_409967</name>
</gene>
<sequence>MLFLKVSFFDQNHNYRILAQVATYWCLGWEEYGTVLTLVSKCTTTHAFSLLIGSWAWTCSVTCENRQREVVSCGYPYGAPHGQSSDDDLRVGITLNREVQAMIRSFSLISWIR</sequence>
<name>A0A0C9ZQ83_9AGAM</name>
<dbReference type="EMBL" id="KN833716">
    <property type="protein sequence ID" value="KIK24447.1"/>
    <property type="molecule type" value="Genomic_DNA"/>
</dbReference>
<evidence type="ECO:0000313" key="2">
    <source>
        <dbReference type="Proteomes" id="UP000054018"/>
    </source>
</evidence>
<reference evidence="2" key="2">
    <citation type="submission" date="2015-01" db="EMBL/GenBank/DDBJ databases">
        <title>Evolutionary Origins and Diversification of the Mycorrhizal Mutualists.</title>
        <authorList>
            <consortium name="DOE Joint Genome Institute"/>
            <consortium name="Mycorrhizal Genomics Consortium"/>
            <person name="Kohler A."/>
            <person name="Kuo A."/>
            <person name="Nagy L.G."/>
            <person name="Floudas D."/>
            <person name="Copeland A."/>
            <person name="Barry K.W."/>
            <person name="Cichocki N."/>
            <person name="Veneault-Fourrey C."/>
            <person name="LaButti K."/>
            <person name="Lindquist E.A."/>
            <person name="Lipzen A."/>
            <person name="Lundell T."/>
            <person name="Morin E."/>
            <person name="Murat C."/>
            <person name="Riley R."/>
            <person name="Ohm R."/>
            <person name="Sun H."/>
            <person name="Tunlid A."/>
            <person name="Henrissat B."/>
            <person name="Grigoriev I.V."/>
            <person name="Hibbett D.S."/>
            <person name="Martin F."/>
        </authorList>
    </citation>
    <scope>NUCLEOTIDE SEQUENCE [LARGE SCALE GENOMIC DNA]</scope>
    <source>
        <strain evidence="2">441</strain>
    </source>
</reference>
<accession>A0A0C9ZQ83</accession>
<dbReference type="OrthoDB" id="3219211at2759"/>
<keyword evidence="2" id="KW-1185">Reference proteome</keyword>
<dbReference type="Proteomes" id="UP000054018">
    <property type="component" value="Unassembled WGS sequence"/>
</dbReference>
<evidence type="ECO:0000313" key="1">
    <source>
        <dbReference type="EMBL" id="KIK24447.1"/>
    </source>
</evidence>